<dbReference type="STRING" id="745531.A0A0C3RSH0"/>
<gene>
    <name evidence="2" type="ORF">PHLGIDRAFT_15940</name>
</gene>
<evidence type="ECO:0008006" key="4">
    <source>
        <dbReference type="Google" id="ProtNLM"/>
    </source>
</evidence>
<keyword evidence="3" id="KW-1185">Reference proteome</keyword>
<evidence type="ECO:0000256" key="1">
    <source>
        <dbReference type="SAM" id="SignalP"/>
    </source>
</evidence>
<proteinExistence type="predicted"/>
<feature type="chain" id="PRO_5002178071" description="Hydrophobin" evidence="1">
    <location>
        <begin position="21"/>
        <end position="196"/>
    </location>
</feature>
<accession>A0A0C3RSH0</accession>
<sequence length="196" mass="21308">MHFRHIVNLVALALAMESIAAMITKCKNSNVVHTRNLQFGEDTVEVKTISCPGLRSLFPANDGTSISSSSALSRRTASKCTEPAECQCGLTCSGECESNGQAPPLIADCQKLTTLFTVNPTTFFLEVDQFADTALETCEYVVFNLRNSEIEFCDDDWVDIGLQFAQACVPAGFDAGFCEPADRAIAVEFIPLSNEF</sequence>
<organism evidence="2 3">
    <name type="scientific">Phlebiopsis gigantea (strain 11061_1 CR5-6)</name>
    <name type="common">White-rot fungus</name>
    <name type="synonym">Peniophora gigantea</name>
    <dbReference type="NCBI Taxonomy" id="745531"/>
    <lineage>
        <taxon>Eukaryota</taxon>
        <taxon>Fungi</taxon>
        <taxon>Dikarya</taxon>
        <taxon>Basidiomycota</taxon>
        <taxon>Agaricomycotina</taxon>
        <taxon>Agaricomycetes</taxon>
        <taxon>Polyporales</taxon>
        <taxon>Phanerochaetaceae</taxon>
        <taxon>Phlebiopsis</taxon>
    </lineage>
</organism>
<feature type="signal peptide" evidence="1">
    <location>
        <begin position="1"/>
        <end position="20"/>
    </location>
</feature>
<dbReference type="HOGENOM" id="CLU_1214606_0_0_1"/>
<protein>
    <recommendedName>
        <fullName evidence="4">Hydrophobin</fullName>
    </recommendedName>
</protein>
<dbReference type="AlphaFoldDB" id="A0A0C3RSH0"/>
<evidence type="ECO:0000313" key="2">
    <source>
        <dbReference type="EMBL" id="KIP03316.1"/>
    </source>
</evidence>
<reference evidence="2 3" key="1">
    <citation type="journal article" date="2014" name="PLoS Genet.">
        <title>Analysis of the Phlebiopsis gigantea genome, transcriptome and secretome provides insight into its pioneer colonization strategies of wood.</title>
        <authorList>
            <person name="Hori C."/>
            <person name="Ishida T."/>
            <person name="Igarashi K."/>
            <person name="Samejima M."/>
            <person name="Suzuki H."/>
            <person name="Master E."/>
            <person name="Ferreira P."/>
            <person name="Ruiz-Duenas F.J."/>
            <person name="Held B."/>
            <person name="Canessa P."/>
            <person name="Larrondo L.F."/>
            <person name="Schmoll M."/>
            <person name="Druzhinina I.S."/>
            <person name="Kubicek C.P."/>
            <person name="Gaskell J.A."/>
            <person name="Kersten P."/>
            <person name="St John F."/>
            <person name="Glasner J."/>
            <person name="Sabat G."/>
            <person name="Splinter BonDurant S."/>
            <person name="Syed K."/>
            <person name="Yadav J."/>
            <person name="Mgbeahuruike A.C."/>
            <person name="Kovalchuk A."/>
            <person name="Asiegbu F.O."/>
            <person name="Lackner G."/>
            <person name="Hoffmeister D."/>
            <person name="Rencoret J."/>
            <person name="Gutierrez A."/>
            <person name="Sun H."/>
            <person name="Lindquist E."/>
            <person name="Barry K."/>
            <person name="Riley R."/>
            <person name="Grigoriev I.V."/>
            <person name="Henrissat B."/>
            <person name="Kues U."/>
            <person name="Berka R.M."/>
            <person name="Martinez A.T."/>
            <person name="Covert S.F."/>
            <person name="Blanchette R.A."/>
            <person name="Cullen D."/>
        </authorList>
    </citation>
    <scope>NUCLEOTIDE SEQUENCE [LARGE SCALE GENOMIC DNA]</scope>
    <source>
        <strain evidence="2 3">11061_1 CR5-6</strain>
    </source>
</reference>
<dbReference type="EMBL" id="KN840622">
    <property type="protein sequence ID" value="KIP03316.1"/>
    <property type="molecule type" value="Genomic_DNA"/>
</dbReference>
<name>A0A0C3RSH0_PHLG1</name>
<keyword evidence="1" id="KW-0732">Signal</keyword>
<dbReference type="Proteomes" id="UP000053257">
    <property type="component" value="Unassembled WGS sequence"/>
</dbReference>
<dbReference type="OrthoDB" id="3215267at2759"/>
<evidence type="ECO:0000313" key="3">
    <source>
        <dbReference type="Proteomes" id="UP000053257"/>
    </source>
</evidence>